<keyword evidence="3" id="KW-1185">Reference proteome</keyword>
<evidence type="ECO:0000259" key="1">
    <source>
        <dbReference type="Pfam" id="PF14534"/>
    </source>
</evidence>
<dbReference type="Gene3D" id="3.10.450.50">
    <property type="match status" value="1"/>
</dbReference>
<dbReference type="EMBL" id="JACHLN010000001">
    <property type="protein sequence ID" value="MBB4838155.1"/>
    <property type="molecule type" value="Genomic_DNA"/>
</dbReference>
<name>A0A7W7K0I4_9SPHN</name>
<sequence length="157" mass="17159">MFLAAALSIALLQSAPDPALLAEVKAADAALFETFFERCDPARLAAQVTPDFEMYHDKDGVVATSGDAFVALYAKGCEAKKAPDAWRSRRALLPETLRVDPVPGFGAIEEGDHVFYERQGDGPEKLVGKAHFVQLWKRGADGWRVARILSYAHQAMP</sequence>
<dbReference type="Proteomes" id="UP000575241">
    <property type="component" value="Unassembled WGS sequence"/>
</dbReference>
<comment type="caution">
    <text evidence="2">The sequence shown here is derived from an EMBL/GenBank/DDBJ whole genome shotgun (WGS) entry which is preliminary data.</text>
</comment>
<evidence type="ECO:0000313" key="3">
    <source>
        <dbReference type="Proteomes" id="UP000575241"/>
    </source>
</evidence>
<dbReference type="SUPFAM" id="SSF54427">
    <property type="entry name" value="NTF2-like"/>
    <property type="match status" value="1"/>
</dbReference>
<proteinExistence type="predicted"/>
<dbReference type="Pfam" id="PF14534">
    <property type="entry name" value="DUF4440"/>
    <property type="match status" value="1"/>
</dbReference>
<reference evidence="2 3" key="1">
    <citation type="submission" date="2020-08" db="EMBL/GenBank/DDBJ databases">
        <title>Functional genomics of gut bacteria from endangered species of beetles.</title>
        <authorList>
            <person name="Carlos-Shanley C."/>
        </authorList>
    </citation>
    <scope>NUCLEOTIDE SEQUENCE [LARGE SCALE GENOMIC DNA]</scope>
    <source>
        <strain evidence="2 3">S00224</strain>
    </source>
</reference>
<organism evidence="2 3">
    <name type="scientific">Sphingomonas kyeonggiensis</name>
    <dbReference type="NCBI Taxonomy" id="1268553"/>
    <lineage>
        <taxon>Bacteria</taxon>
        <taxon>Pseudomonadati</taxon>
        <taxon>Pseudomonadota</taxon>
        <taxon>Alphaproteobacteria</taxon>
        <taxon>Sphingomonadales</taxon>
        <taxon>Sphingomonadaceae</taxon>
        <taxon>Sphingomonas</taxon>
    </lineage>
</organism>
<protein>
    <recommendedName>
        <fullName evidence="1">DUF4440 domain-containing protein</fullName>
    </recommendedName>
</protein>
<dbReference type="AlphaFoldDB" id="A0A7W7K0I4"/>
<accession>A0A7W7K0I4</accession>
<gene>
    <name evidence="2" type="ORF">HNP52_001206</name>
</gene>
<dbReference type="RefSeq" id="WP_184163847.1">
    <property type="nucleotide sequence ID" value="NZ_JACHLN010000001.1"/>
</dbReference>
<feature type="domain" description="DUF4440" evidence="1">
    <location>
        <begin position="25"/>
        <end position="145"/>
    </location>
</feature>
<dbReference type="InterPro" id="IPR032710">
    <property type="entry name" value="NTF2-like_dom_sf"/>
</dbReference>
<dbReference type="InterPro" id="IPR027843">
    <property type="entry name" value="DUF4440"/>
</dbReference>
<evidence type="ECO:0000313" key="2">
    <source>
        <dbReference type="EMBL" id="MBB4838155.1"/>
    </source>
</evidence>